<evidence type="ECO:0000256" key="1">
    <source>
        <dbReference type="SAM" id="Phobius"/>
    </source>
</evidence>
<dbReference type="Proteomes" id="UP000292052">
    <property type="component" value="Unassembled WGS sequence"/>
</dbReference>
<keyword evidence="1" id="KW-0812">Transmembrane</keyword>
<keyword evidence="1" id="KW-1133">Transmembrane helix</keyword>
<sequence length="137" mass="15803">MGDYCRRKQLKYHSQGILSRREITPDMFCPQAKKLKIELNDDIIEMKCAFIRVNYSEDPQLPKSKLIAYCGKHKLDLPTYTTINRDKLFRAVATFQGKKYSSTYWYVVKQIGAALVLACSLGLIKKEDLIEDGSMLE</sequence>
<name>A0A482VED7_ASBVE</name>
<accession>A0A482VED7</accession>
<gene>
    <name evidence="2" type="ORF">BDFB_011648</name>
</gene>
<feature type="transmembrane region" description="Helical" evidence="1">
    <location>
        <begin position="104"/>
        <end position="124"/>
    </location>
</feature>
<evidence type="ECO:0000313" key="3">
    <source>
        <dbReference type="Proteomes" id="UP000292052"/>
    </source>
</evidence>
<reference evidence="2 3" key="1">
    <citation type="submission" date="2017-03" db="EMBL/GenBank/DDBJ databases">
        <title>Genome of the blue death feigning beetle - Asbolus verrucosus.</title>
        <authorList>
            <person name="Rider S.D."/>
        </authorList>
    </citation>
    <scope>NUCLEOTIDE SEQUENCE [LARGE SCALE GENOMIC DNA]</scope>
    <source>
        <strain evidence="2">Butters</strain>
        <tissue evidence="2">Head and leg muscle</tissue>
    </source>
</reference>
<dbReference type="OrthoDB" id="10262250at2759"/>
<dbReference type="EMBL" id="QDEB01109854">
    <property type="protein sequence ID" value="RZB62220.1"/>
    <property type="molecule type" value="Genomic_DNA"/>
</dbReference>
<organism evidence="2 3">
    <name type="scientific">Asbolus verrucosus</name>
    <name type="common">Desert ironclad beetle</name>
    <dbReference type="NCBI Taxonomy" id="1661398"/>
    <lineage>
        <taxon>Eukaryota</taxon>
        <taxon>Metazoa</taxon>
        <taxon>Ecdysozoa</taxon>
        <taxon>Arthropoda</taxon>
        <taxon>Hexapoda</taxon>
        <taxon>Insecta</taxon>
        <taxon>Pterygota</taxon>
        <taxon>Neoptera</taxon>
        <taxon>Endopterygota</taxon>
        <taxon>Coleoptera</taxon>
        <taxon>Polyphaga</taxon>
        <taxon>Cucujiformia</taxon>
        <taxon>Tenebrionidae</taxon>
        <taxon>Pimeliinae</taxon>
        <taxon>Asbolus</taxon>
    </lineage>
</organism>
<dbReference type="STRING" id="1661398.A0A482VED7"/>
<dbReference type="AlphaFoldDB" id="A0A482VED7"/>
<keyword evidence="1" id="KW-0472">Membrane</keyword>
<dbReference type="Gene3D" id="3.30.160.20">
    <property type="match status" value="1"/>
</dbReference>
<keyword evidence="3" id="KW-1185">Reference proteome</keyword>
<protein>
    <submittedName>
        <fullName evidence="2">tRNA-dihydrouridine(20) synthase [NAD(P)+]-like</fullName>
    </submittedName>
</protein>
<comment type="caution">
    <text evidence="2">The sequence shown here is derived from an EMBL/GenBank/DDBJ whole genome shotgun (WGS) entry which is preliminary data.</text>
</comment>
<dbReference type="SUPFAM" id="SSF54768">
    <property type="entry name" value="dsRNA-binding domain-like"/>
    <property type="match status" value="1"/>
</dbReference>
<evidence type="ECO:0000313" key="2">
    <source>
        <dbReference type="EMBL" id="RZB62220.1"/>
    </source>
</evidence>
<proteinExistence type="predicted"/>